<evidence type="ECO:0000256" key="1">
    <source>
        <dbReference type="ARBA" id="ARBA00004651"/>
    </source>
</evidence>
<protein>
    <submittedName>
        <fullName evidence="8">YeiH family putative sulfate export transporter</fullName>
    </submittedName>
</protein>
<evidence type="ECO:0000313" key="9">
    <source>
        <dbReference type="Proteomes" id="UP000290870"/>
    </source>
</evidence>
<dbReference type="AlphaFoldDB" id="A0A4V1LVV7"/>
<dbReference type="InterPro" id="IPR004630">
    <property type="entry name" value="UPF0324_YeiH-like"/>
</dbReference>
<gene>
    <name evidence="8" type="ORF">CRU90_02330</name>
</gene>
<keyword evidence="3" id="KW-1003">Cell membrane</keyword>
<dbReference type="InterPro" id="IPR018383">
    <property type="entry name" value="UPF0324_pro"/>
</dbReference>
<dbReference type="PANTHER" id="PTHR30106">
    <property type="entry name" value="INNER MEMBRANE PROTEIN YEIH-RELATED"/>
    <property type="match status" value="1"/>
</dbReference>
<evidence type="ECO:0000256" key="5">
    <source>
        <dbReference type="ARBA" id="ARBA00022989"/>
    </source>
</evidence>
<dbReference type="PANTHER" id="PTHR30106:SF2">
    <property type="entry name" value="UPF0324 INNER MEMBRANE PROTEIN YEIH"/>
    <property type="match status" value="1"/>
</dbReference>
<dbReference type="OrthoDB" id="9805703at2"/>
<sequence length="340" mass="37862">MKTNNQTIINTFYGILFVGVFAVFSVFIAKLDFFEKLGISPLIVGIFLGMIYANTIKLKFPNHFKNGIVFSTKYILRLGIILYGFRLTFQNLQEVGFSGVLIAFCIVFFTFIFGYIVGTRLLKMDKELAILCSAGSSICGAAAVMATQSVLRNEAYKSAIAVSFVVIFGTIGMFLIPFLDKFAIFGFTSSEVGIYIGAILHEVAHVVAAGNALGEVVSTNAIIEKMIRVIFLVPFLILLSFWLIKTGFHNKKEKSKVVIPWFALFFIVAIGFNSLGLLDVKTVQTINFIDNFALTMAMCALGMETSFDKFKNSGMKPFYLSLILFIWLIIIGYILVKFLF</sequence>
<dbReference type="Proteomes" id="UP000290870">
    <property type="component" value="Unassembled WGS sequence"/>
</dbReference>
<keyword evidence="4 7" id="KW-0812">Transmembrane</keyword>
<keyword evidence="5 7" id="KW-1133">Transmembrane helix</keyword>
<organism evidence="8 9">
    <name type="scientific">Arcobacter cloacae</name>
    <dbReference type="NCBI Taxonomy" id="1054034"/>
    <lineage>
        <taxon>Bacteria</taxon>
        <taxon>Pseudomonadati</taxon>
        <taxon>Campylobacterota</taxon>
        <taxon>Epsilonproteobacteria</taxon>
        <taxon>Campylobacterales</taxon>
        <taxon>Arcobacteraceae</taxon>
        <taxon>Arcobacter</taxon>
    </lineage>
</organism>
<comment type="similarity">
    <text evidence="2">Belongs to the UPF0324 family.</text>
</comment>
<evidence type="ECO:0000313" key="8">
    <source>
        <dbReference type="EMBL" id="RXJ85435.1"/>
    </source>
</evidence>
<comment type="subcellular location">
    <subcellularLocation>
        <location evidence="1">Cell membrane</location>
        <topology evidence="1">Multi-pass membrane protein</topology>
    </subcellularLocation>
</comment>
<feature type="transmembrane region" description="Helical" evidence="7">
    <location>
        <begin position="318"/>
        <end position="336"/>
    </location>
</feature>
<proteinExistence type="inferred from homology"/>
<feature type="transmembrane region" description="Helical" evidence="7">
    <location>
        <begin position="288"/>
        <end position="306"/>
    </location>
</feature>
<dbReference type="GO" id="GO:0005886">
    <property type="term" value="C:plasma membrane"/>
    <property type="evidence" value="ECO:0007669"/>
    <property type="project" value="UniProtKB-SubCell"/>
</dbReference>
<feature type="transmembrane region" description="Helical" evidence="7">
    <location>
        <begin position="95"/>
        <end position="116"/>
    </location>
</feature>
<feature type="transmembrane region" description="Helical" evidence="7">
    <location>
        <begin position="37"/>
        <end position="56"/>
    </location>
</feature>
<feature type="transmembrane region" description="Helical" evidence="7">
    <location>
        <begin position="68"/>
        <end position="89"/>
    </location>
</feature>
<accession>A0A4V1LVV7</accession>
<dbReference type="RefSeq" id="WP_128985659.1">
    <property type="nucleotide sequence ID" value="NZ_PDJZ01000002.1"/>
</dbReference>
<feature type="transmembrane region" description="Helical" evidence="7">
    <location>
        <begin position="192"/>
        <end position="214"/>
    </location>
</feature>
<evidence type="ECO:0000256" key="2">
    <source>
        <dbReference type="ARBA" id="ARBA00007977"/>
    </source>
</evidence>
<dbReference type="EMBL" id="PDJZ01000002">
    <property type="protein sequence ID" value="RXJ85435.1"/>
    <property type="molecule type" value="Genomic_DNA"/>
</dbReference>
<evidence type="ECO:0000256" key="4">
    <source>
        <dbReference type="ARBA" id="ARBA00022692"/>
    </source>
</evidence>
<feature type="transmembrane region" description="Helical" evidence="7">
    <location>
        <begin position="257"/>
        <end position="276"/>
    </location>
</feature>
<evidence type="ECO:0000256" key="3">
    <source>
        <dbReference type="ARBA" id="ARBA00022475"/>
    </source>
</evidence>
<dbReference type="NCBIfam" id="TIGR00698">
    <property type="entry name" value="YeiH family putative sulfate export transporter"/>
    <property type="match status" value="1"/>
</dbReference>
<name>A0A4V1LVV7_9BACT</name>
<keyword evidence="6 7" id="KW-0472">Membrane</keyword>
<dbReference type="Pfam" id="PF03601">
    <property type="entry name" value="Cons_hypoth698"/>
    <property type="match status" value="1"/>
</dbReference>
<evidence type="ECO:0000256" key="6">
    <source>
        <dbReference type="ARBA" id="ARBA00023136"/>
    </source>
</evidence>
<evidence type="ECO:0000256" key="7">
    <source>
        <dbReference type="SAM" id="Phobius"/>
    </source>
</evidence>
<reference evidence="8 9" key="1">
    <citation type="submission" date="2017-10" db="EMBL/GenBank/DDBJ databases">
        <title>Genomics of the genus Arcobacter.</title>
        <authorList>
            <person name="Perez-Cataluna A."/>
            <person name="Figueras M.J."/>
        </authorList>
    </citation>
    <scope>NUCLEOTIDE SEQUENCE [LARGE SCALE GENOMIC DNA]</scope>
    <source>
        <strain evidence="8 9">F26</strain>
    </source>
</reference>
<feature type="transmembrane region" description="Helical" evidence="7">
    <location>
        <begin position="12"/>
        <end position="31"/>
    </location>
</feature>
<feature type="transmembrane region" description="Helical" evidence="7">
    <location>
        <begin position="226"/>
        <end position="245"/>
    </location>
</feature>
<comment type="caution">
    <text evidence="8">The sequence shown here is derived from an EMBL/GenBank/DDBJ whole genome shotgun (WGS) entry which is preliminary data.</text>
</comment>
<feature type="transmembrane region" description="Helical" evidence="7">
    <location>
        <begin position="159"/>
        <end position="180"/>
    </location>
</feature>